<dbReference type="Proteomes" id="UP000011087">
    <property type="component" value="Unassembled WGS sequence"/>
</dbReference>
<sequence length="60" mass="6521">MTTSLEMIQDDWAKGAMGITDYHKNMTAWASEYFGDAANSSPPRLTFACSVSDKGQVSCP</sequence>
<evidence type="ECO:0000313" key="3">
    <source>
        <dbReference type="Proteomes" id="UP000011087"/>
    </source>
</evidence>
<evidence type="ECO:0000313" key="1">
    <source>
        <dbReference type="EMBL" id="EKX48470.1"/>
    </source>
</evidence>
<reference evidence="1 3" key="1">
    <citation type="journal article" date="2012" name="Nature">
        <title>Algal genomes reveal evolutionary mosaicism and the fate of nucleomorphs.</title>
        <authorList>
            <consortium name="DOE Joint Genome Institute"/>
            <person name="Curtis B.A."/>
            <person name="Tanifuji G."/>
            <person name="Burki F."/>
            <person name="Gruber A."/>
            <person name="Irimia M."/>
            <person name="Maruyama S."/>
            <person name="Arias M.C."/>
            <person name="Ball S.G."/>
            <person name="Gile G.H."/>
            <person name="Hirakawa Y."/>
            <person name="Hopkins J.F."/>
            <person name="Kuo A."/>
            <person name="Rensing S.A."/>
            <person name="Schmutz J."/>
            <person name="Symeonidi A."/>
            <person name="Elias M."/>
            <person name="Eveleigh R.J."/>
            <person name="Herman E.K."/>
            <person name="Klute M.J."/>
            <person name="Nakayama T."/>
            <person name="Obornik M."/>
            <person name="Reyes-Prieto A."/>
            <person name="Armbrust E.V."/>
            <person name="Aves S.J."/>
            <person name="Beiko R.G."/>
            <person name="Coutinho P."/>
            <person name="Dacks J.B."/>
            <person name="Durnford D.G."/>
            <person name="Fast N.M."/>
            <person name="Green B.R."/>
            <person name="Grisdale C.J."/>
            <person name="Hempel F."/>
            <person name="Henrissat B."/>
            <person name="Hoppner M.P."/>
            <person name="Ishida K."/>
            <person name="Kim E."/>
            <person name="Koreny L."/>
            <person name="Kroth P.G."/>
            <person name="Liu Y."/>
            <person name="Malik S.B."/>
            <person name="Maier U.G."/>
            <person name="McRose D."/>
            <person name="Mock T."/>
            <person name="Neilson J.A."/>
            <person name="Onodera N.T."/>
            <person name="Poole A.M."/>
            <person name="Pritham E.J."/>
            <person name="Richards T.A."/>
            <person name="Rocap G."/>
            <person name="Roy S.W."/>
            <person name="Sarai C."/>
            <person name="Schaack S."/>
            <person name="Shirato S."/>
            <person name="Slamovits C.H."/>
            <person name="Spencer D.F."/>
            <person name="Suzuki S."/>
            <person name="Worden A.Z."/>
            <person name="Zauner S."/>
            <person name="Barry K."/>
            <person name="Bell C."/>
            <person name="Bharti A.K."/>
            <person name="Crow J.A."/>
            <person name="Grimwood J."/>
            <person name="Kramer R."/>
            <person name="Lindquist E."/>
            <person name="Lucas S."/>
            <person name="Salamov A."/>
            <person name="McFadden G.I."/>
            <person name="Lane C.E."/>
            <person name="Keeling P.J."/>
            <person name="Gray M.W."/>
            <person name="Grigoriev I.V."/>
            <person name="Archibald J.M."/>
        </authorList>
    </citation>
    <scope>NUCLEOTIDE SEQUENCE</scope>
    <source>
        <strain evidence="1 3">CCMP2712</strain>
    </source>
</reference>
<dbReference type="KEGG" id="gtt:GUITHDRAFT_151757"/>
<gene>
    <name evidence="1" type="ORF">GUITHDRAFT_151757</name>
</gene>
<evidence type="ECO:0000313" key="2">
    <source>
        <dbReference type="EnsemblProtists" id="EKX48470"/>
    </source>
</evidence>
<dbReference type="EnsemblProtists" id="EKX48470">
    <property type="protein sequence ID" value="EKX48470"/>
    <property type="gene ID" value="GUITHDRAFT_151757"/>
</dbReference>
<feature type="non-terminal residue" evidence="1">
    <location>
        <position position="1"/>
    </location>
</feature>
<dbReference type="GeneID" id="17305143"/>
<proteinExistence type="predicted"/>
<reference evidence="3" key="2">
    <citation type="submission" date="2012-11" db="EMBL/GenBank/DDBJ databases">
        <authorList>
            <person name="Kuo A."/>
            <person name="Curtis B.A."/>
            <person name="Tanifuji G."/>
            <person name="Burki F."/>
            <person name="Gruber A."/>
            <person name="Irimia M."/>
            <person name="Maruyama S."/>
            <person name="Arias M.C."/>
            <person name="Ball S.G."/>
            <person name="Gile G.H."/>
            <person name="Hirakawa Y."/>
            <person name="Hopkins J.F."/>
            <person name="Rensing S.A."/>
            <person name="Schmutz J."/>
            <person name="Symeonidi A."/>
            <person name="Elias M."/>
            <person name="Eveleigh R.J."/>
            <person name="Herman E.K."/>
            <person name="Klute M.J."/>
            <person name="Nakayama T."/>
            <person name="Obornik M."/>
            <person name="Reyes-Prieto A."/>
            <person name="Armbrust E.V."/>
            <person name="Aves S.J."/>
            <person name="Beiko R.G."/>
            <person name="Coutinho P."/>
            <person name="Dacks J.B."/>
            <person name="Durnford D.G."/>
            <person name="Fast N.M."/>
            <person name="Green B.R."/>
            <person name="Grisdale C."/>
            <person name="Hempe F."/>
            <person name="Henrissat B."/>
            <person name="Hoppner M.P."/>
            <person name="Ishida K.-I."/>
            <person name="Kim E."/>
            <person name="Koreny L."/>
            <person name="Kroth P.G."/>
            <person name="Liu Y."/>
            <person name="Malik S.-B."/>
            <person name="Maier U.G."/>
            <person name="McRose D."/>
            <person name="Mock T."/>
            <person name="Neilson J.A."/>
            <person name="Onodera N.T."/>
            <person name="Poole A.M."/>
            <person name="Pritham E.J."/>
            <person name="Richards T.A."/>
            <person name="Rocap G."/>
            <person name="Roy S.W."/>
            <person name="Sarai C."/>
            <person name="Schaack S."/>
            <person name="Shirato S."/>
            <person name="Slamovits C.H."/>
            <person name="Spencer D.F."/>
            <person name="Suzuki S."/>
            <person name="Worden A.Z."/>
            <person name="Zauner S."/>
            <person name="Barry K."/>
            <person name="Bell C."/>
            <person name="Bharti A.K."/>
            <person name="Crow J.A."/>
            <person name="Grimwood J."/>
            <person name="Kramer R."/>
            <person name="Lindquist E."/>
            <person name="Lucas S."/>
            <person name="Salamov A."/>
            <person name="McFadden G.I."/>
            <person name="Lane C.E."/>
            <person name="Keeling P.J."/>
            <person name="Gray M.W."/>
            <person name="Grigoriev I.V."/>
            <person name="Archibald J.M."/>
        </authorList>
    </citation>
    <scope>NUCLEOTIDE SEQUENCE</scope>
    <source>
        <strain evidence="3">CCMP2712</strain>
    </source>
</reference>
<name>L1JK58_GUITC</name>
<dbReference type="AlphaFoldDB" id="L1JK58"/>
<accession>L1JK58</accession>
<organism evidence="1">
    <name type="scientific">Guillardia theta (strain CCMP2712)</name>
    <name type="common">Cryptophyte</name>
    <dbReference type="NCBI Taxonomy" id="905079"/>
    <lineage>
        <taxon>Eukaryota</taxon>
        <taxon>Cryptophyceae</taxon>
        <taxon>Pyrenomonadales</taxon>
        <taxon>Geminigeraceae</taxon>
        <taxon>Guillardia</taxon>
    </lineage>
</organism>
<dbReference type="HOGENOM" id="CLU_2949013_0_0_1"/>
<dbReference type="PaxDb" id="55529-EKX48470"/>
<dbReference type="RefSeq" id="XP_005835450.1">
    <property type="nucleotide sequence ID" value="XM_005835393.1"/>
</dbReference>
<keyword evidence="3" id="KW-1185">Reference proteome</keyword>
<dbReference type="EMBL" id="JH992985">
    <property type="protein sequence ID" value="EKX48470.1"/>
    <property type="molecule type" value="Genomic_DNA"/>
</dbReference>
<reference evidence="2" key="3">
    <citation type="submission" date="2016-03" db="UniProtKB">
        <authorList>
            <consortium name="EnsemblProtists"/>
        </authorList>
    </citation>
    <scope>IDENTIFICATION</scope>
</reference>
<protein>
    <submittedName>
        <fullName evidence="1 2">Uncharacterized protein</fullName>
    </submittedName>
</protein>